<dbReference type="InterPro" id="IPR002509">
    <property type="entry name" value="NODB_dom"/>
</dbReference>
<organism evidence="3 4">
    <name type="scientific">Jimgerdemannia flammicorona</name>
    <dbReference type="NCBI Taxonomy" id="994334"/>
    <lineage>
        <taxon>Eukaryota</taxon>
        <taxon>Fungi</taxon>
        <taxon>Fungi incertae sedis</taxon>
        <taxon>Mucoromycota</taxon>
        <taxon>Mucoromycotina</taxon>
        <taxon>Endogonomycetes</taxon>
        <taxon>Endogonales</taxon>
        <taxon>Endogonaceae</taxon>
        <taxon>Jimgerdemannia</taxon>
    </lineage>
</organism>
<dbReference type="PANTHER" id="PTHR10587:SF98">
    <property type="entry name" value="CHITIN DEACETYLASE"/>
    <property type="match status" value="1"/>
</dbReference>
<feature type="domain" description="NodB homology" evidence="2">
    <location>
        <begin position="119"/>
        <end position="309"/>
    </location>
</feature>
<evidence type="ECO:0000256" key="1">
    <source>
        <dbReference type="SAM" id="SignalP"/>
    </source>
</evidence>
<reference evidence="3 4" key="1">
    <citation type="journal article" date="2018" name="New Phytol.">
        <title>Phylogenomics of Endogonaceae and evolution of mycorrhizas within Mucoromycota.</title>
        <authorList>
            <person name="Chang Y."/>
            <person name="Desiro A."/>
            <person name="Na H."/>
            <person name="Sandor L."/>
            <person name="Lipzen A."/>
            <person name="Clum A."/>
            <person name="Barry K."/>
            <person name="Grigoriev I.V."/>
            <person name="Martin F.M."/>
            <person name="Stajich J.E."/>
            <person name="Smith M.E."/>
            <person name="Bonito G."/>
            <person name="Spatafora J.W."/>
        </authorList>
    </citation>
    <scope>NUCLEOTIDE SEQUENCE [LARGE SCALE GENOMIC DNA]</scope>
    <source>
        <strain evidence="3 4">GMNB39</strain>
    </source>
</reference>
<evidence type="ECO:0000313" key="3">
    <source>
        <dbReference type="EMBL" id="RUP43735.1"/>
    </source>
</evidence>
<dbReference type="InterPro" id="IPR050248">
    <property type="entry name" value="Polysacc_deacetylase_ArnD"/>
</dbReference>
<dbReference type="GO" id="GO:0005975">
    <property type="term" value="P:carbohydrate metabolic process"/>
    <property type="evidence" value="ECO:0007669"/>
    <property type="project" value="InterPro"/>
</dbReference>
<keyword evidence="1" id="KW-0732">Signal</keyword>
<protein>
    <recommendedName>
        <fullName evidence="2">NodB homology domain-containing protein</fullName>
    </recommendedName>
</protein>
<keyword evidence="4" id="KW-1185">Reference proteome</keyword>
<feature type="chain" id="PRO_5033423823" description="NodB homology domain-containing protein" evidence="1">
    <location>
        <begin position="22"/>
        <end position="409"/>
    </location>
</feature>
<dbReference type="GO" id="GO:0009272">
    <property type="term" value="P:fungal-type cell wall biogenesis"/>
    <property type="evidence" value="ECO:0007669"/>
    <property type="project" value="UniProtKB-ARBA"/>
</dbReference>
<dbReference type="Proteomes" id="UP000268093">
    <property type="component" value="Unassembled WGS sequence"/>
</dbReference>
<dbReference type="InterPro" id="IPR011330">
    <property type="entry name" value="Glyco_hydro/deAcase_b/a-brl"/>
</dbReference>
<proteinExistence type="predicted"/>
<dbReference type="SUPFAM" id="SSF88713">
    <property type="entry name" value="Glycoside hydrolase/deacetylase"/>
    <property type="match status" value="1"/>
</dbReference>
<evidence type="ECO:0000259" key="2">
    <source>
        <dbReference type="PROSITE" id="PS51677"/>
    </source>
</evidence>
<evidence type="ECO:0000313" key="4">
    <source>
        <dbReference type="Proteomes" id="UP000268093"/>
    </source>
</evidence>
<dbReference type="Pfam" id="PF01522">
    <property type="entry name" value="Polysacc_deac_1"/>
    <property type="match status" value="1"/>
</dbReference>
<sequence length="409" mass="43700">MLSKLLSITAVIGLTVTATIAQDTAPYFPNNWTWKNASIYPPLFDSTGAWAKAPTNTSLVQEWMKLVNWTGVPNATINKLDANGNLIDPYANAANPYCDWSFDGVCTRPADVVNCPQKGVWGLTFDDGPTAAGAALYDYLASIKQKASLFYIGLMVAQYPQNAKRACDDGHHISIHTWSHQVLTTLTNIEIVAELKYTEMIIKEVCGVTPRYFRPPTGDIDDRVRYIAAQLGYTPIMWDLDTNDWTNGAPGGVTAAQEDANFTIWTSAAQLANDTHGHITLQHELTNFTVNEAIKNIPILKKVYNVMPVASCIGETHPYLENIVYPVIQPNGSVAVPANATNSTTSSIPPVAPTTANVGSASAAVVAESIVPSASSAAYSVGSSADRSVVVSAALGVVVGVIALLANTL</sequence>
<dbReference type="GO" id="GO:0016020">
    <property type="term" value="C:membrane"/>
    <property type="evidence" value="ECO:0007669"/>
    <property type="project" value="TreeGrafter"/>
</dbReference>
<dbReference type="Gene3D" id="3.20.20.370">
    <property type="entry name" value="Glycoside hydrolase/deacetylase"/>
    <property type="match status" value="1"/>
</dbReference>
<dbReference type="GO" id="GO:0004099">
    <property type="term" value="F:chitin deacetylase activity"/>
    <property type="evidence" value="ECO:0007669"/>
    <property type="project" value="UniProtKB-ARBA"/>
</dbReference>
<accession>A0A433CYT0</accession>
<dbReference type="PROSITE" id="PS51677">
    <property type="entry name" value="NODB"/>
    <property type="match status" value="1"/>
</dbReference>
<comment type="caution">
    <text evidence="3">The sequence shown here is derived from an EMBL/GenBank/DDBJ whole genome shotgun (WGS) entry which is preliminary data.</text>
</comment>
<gene>
    <name evidence="3" type="ORF">BC936DRAFT_136798</name>
</gene>
<dbReference type="EMBL" id="RBNI01010411">
    <property type="protein sequence ID" value="RUP43734.1"/>
    <property type="molecule type" value="Genomic_DNA"/>
</dbReference>
<dbReference type="PANTHER" id="PTHR10587">
    <property type="entry name" value="GLYCOSYL TRANSFERASE-RELATED"/>
    <property type="match status" value="1"/>
</dbReference>
<name>A0A433CYT0_9FUNG</name>
<dbReference type="OrthoDB" id="407355at2759"/>
<dbReference type="AlphaFoldDB" id="A0A433CYT0"/>
<feature type="signal peptide" evidence="1">
    <location>
        <begin position="1"/>
        <end position="21"/>
    </location>
</feature>
<dbReference type="EMBL" id="RBNI01010411">
    <property type="protein sequence ID" value="RUP43735.1"/>
    <property type="molecule type" value="Genomic_DNA"/>
</dbReference>